<dbReference type="EMBL" id="BGPR01005414">
    <property type="protein sequence ID" value="GBN09980.1"/>
    <property type="molecule type" value="Genomic_DNA"/>
</dbReference>
<accession>A0A4Y2L6Z0</accession>
<protein>
    <submittedName>
        <fullName evidence="1">Uncharacterized protein</fullName>
    </submittedName>
</protein>
<name>A0A4Y2L6Z0_ARAVE</name>
<sequence>MVSFSNNTHLDTGLHFLLHMAGGTLAQESVIRFRSSCNVCGGVAYTRCLMYPHRKKSNLFVSNKRTIWDRPRSFEISDDEDDAWAAIPVSAECQLEDDRPAALDLGDLQWRWVSNLKLSGPEAEILPPGHRGPVIEMCL</sequence>
<gene>
    <name evidence="1" type="ORF">AVEN_61204_1</name>
</gene>
<proteinExistence type="predicted"/>
<dbReference type="AlphaFoldDB" id="A0A4Y2L6Z0"/>
<feature type="non-terminal residue" evidence="1">
    <location>
        <position position="139"/>
    </location>
</feature>
<reference evidence="1 2" key="1">
    <citation type="journal article" date="2019" name="Sci. Rep.">
        <title>Orb-weaving spider Araneus ventricosus genome elucidates the spidroin gene catalogue.</title>
        <authorList>
            <person name="Kono N."/>
            <person name="Nakamura H."/>
            <person name="Ohtoshi R."/>
            <person name="Moran D.A.P."/>
            <person name="Shinohara A."/>
            <person name="Yoshida Y."/>
            <person name="Fujiwara M."/>
            <person name="Mori M."/>
            <person name="Tomita M."/>
            <person name="Arakawa K."/>
        </authorList>
    </citation>
    <scope>NUCLEOTIDE SEQUENCE [LARGE SCALE GENOMIC DNA]</scope>
</reference>
<evidence type="ECO:0000313" key="2">
    <source>
        <dbReference type="Proteomes" id="UP000499080"/>
    </source>
</evidence>
<evidence type="ECO:0000313" key="1">
    <source>
        <dbReference type="EMBL" id="GBN09980.1"/>
    </source>
</evidence>
<comment type="caution">
    <text evidence="1">The sequence shown here is derived from an EMBL/GenBank/DDBJ whole genome shotgun (WGS) entry which is preliminary data.</text>
</comment>
<organism evidence="1 2">
    <name type="scientific">Araneus ventricosus</name>
    <name type="common">Orbweaver spider</name>
    <name type="synonym">Epeira ventricosa</name>
    <dbReference type="NCBI Taxonomy" id="182803"/>
    <lineage>
        <taxon>Eukaryota</taxon>
        <taxon>Metazoa</taxon>
        <taxon>Ecdysozoa</taxon>
        <taxon>Arthropoda</taxon>
        <taxon>Chelicerata</taxon>
        <taxon>Arachnida</taxon>
        <taxon>Araneae</taxon>
        <taxon>Araneomorphae</taxon>
        <taxon>Entelegynae</taxon>
        <taxon>Araneoidea</taxon>
        <taxon>Araneidae</taxon>
        <taxon>Araneus</taxon>
    </lineage>
</organism>
<keyword evidence="2" id="KW-1185">Reference proteome</keyword>
<dbReference type="Proteomes" id="UP000499080">
    <property type="component" value="Unassembled WGS sequence"/>
</dbReference>